<dbReference type="Proteomes" id="UP000007799">
    <property type="component" value="Unassembled WGS sequence"/>
</dbReference>
<keyword evidence="1" id="KW-0812">Transmembrane</keyword>
<protein>
    <submittedName>
        <fullName evidence="2">Uncharacterized protein</fullName>
    </submittedName>
</protein>
<gene>
    <name evidence="2" type="ORF">PTSG_02832</name>
</gene>
<proteinExistence type="predicted"/>
<reference evidence="2" key="1">
    <citation type="submission" date="2009-08" db="EMBL/GenBank/DDBJ databases">
        <title>Annotation of Salpingoeca rosetta.</title>
        <authorList>
            <consortium name="The Broad Institute Genome Sequencing Platform"/>
            <person name="Russ C."/>
            <person name="Cuomo C."/>
            <person name="Burger G."/>
            <person name="Gray M.W."/>
            <person name="Holland P.W.H."/>
            <person name="King N."/>
            <person name="Lang F.B.F."/>
            <person name="Roger A.J."/>
            <person name="Ruiz-Trillo I."/>
            <person name="Young S.K."/>
            <person name="Zeng Q."/>
            <person name="Gargeya S."/>
            <person name="Alvarado L."/>
            <person name="Berlin A."/>
            <person name="Chapman S.B."/>
            <person name="Chen Z."/>
            <person name="Freedman E."/>
            <person name="Gellesch M."/>
            <person name="Goldberg J."/>
            <person name="Griggs A."/>
            <person name="Gujja S."/>
            <person name="Heilman E."/>
            <person name="Heiman D."/>
            <person name="Howarth C."/>
            <person name="Mehta T."/>
            <person name="Neiman D."/>
            <person name="Pearson M."/>
            <person name="Roberts A."/>
            <person name="Saif S."/>
            <person name="Shea T."/>
            <person name="Shenoy N."/>
            <person name="Sisk P."/>
            <person name="Stolte C."/>
            <person name="Sykes S."/>
            <person name="White J."/>
            <person name="Yandava C."/>
            <person name="Haas B."/>
            <person name="Nusbaum C."/>
            <person name="Birren B."/>
        </authorList>
    </citation>
    <scope>NUCLEOTIDE SEQUENCE [LARGE SCALE GENOMIC DNA]</scope>
    <source>
        <strain evidence="2">ATCC 50818</strain>
    </source>
</reference>
<accession>F2U3G5</accession>
<keyword evidence="3" id="KW-1185">Reference proteome</keyword>
<keyword evidence="1" id="KW-0472">Membrane</keyword>
<dbReference type="KEGG" id="sre:PTSG_02832"/>
<feature type="transmembrane region" description="Helical" evidence="1">
    <location>
        <begin position="108"/>
        <end position="128"/>
    </location>
</feature>
<keyword evidence="1" id="KW-1133">Transmembrane helix</keyword>
<dbReference type="EMBL" id="GL832960">
    <property type="protein sequence ID" value="EGD82159.1"/>
    <property type="molecule type" value="Genomic_DNA"/>
</dbReference>
<evidence type="ECO:0000256" key="1">
    <source>
        <dbReference type="SAM" id="Phobius"/>
    </source>
</evidence>
<dbReference type="InParanoid" id="F2U3G5"/>
<dbReference type="GeneID" id="16076928"/>
<organism evidence="3">
    <name type="scientific">Salpingoeca rosetta (strain ATCC 50818 / BSB-021)</name>
    <dbReference type="NCBI Taxonomy" id="946362"/>
    <lineage>
        <taxon>Eukaryota</taxon>
        <taxon>Choanoflagellata</taxon>
        <taxon>Craspedida</taxon>
        <taxon>Salpingoecidae</taxon>
        <taxon>Salpingoeca</taxon>
    </lineage>
</organism>
<name>F2U3G5_SALR5</name>
<evidence type="ECO:0000313" key="3">
    <source>
        <dbReference type="Proteomes" id="UP000007799"/>
    </source>
</evidence>
<evidence type="ECO:0000313" key="2">
    <source>
        <dbReference type="EMBL" id="EGD82159.1"/>
    </source>
</evidence>
<sequence length="142" mass="15312">MSSSTFWHNRLKLSGELAKLEDPGARVVPLTRAAGFVNDVAWYMLTVALVSGKDVVQLLLGAADDNNQRMILAHLLRHAPLPALLALGISIVAGWTSFRLLLHNDNTFGGAGCCASCISMVLNLLIALTSDCADIELQLRRD</sequence>
<dbReference type="AlphaFoldDB" id="F2U3G5"/>
<feature type="transmembrane region" description="Helical" evidence="1">
    <location>
        <begin position="40"/>
        <end position="60"/>
    </location>
</feature>
<feature type="transmembrane region" description="Helical" evidence="1">
    <location>
        <begin position="81"/>
        <end position="102"/>
    </location>
</feature>
<dbReference type="RefSeq" id="XP_004996342.1">
    <property type="nucleotide sequence ID" value="XM_004996285.1"/>
</dbReference>